<feature type="domain" description="Leucine-binding protein" evidence="3">
    <location>
        <begin position="36"/>
        <end position="391"/>
    </location>
</feature>
<dbReference type="InterPro" id="IPR028081">
    <property type="entry name" value="Leu-bd"/>
</dbReference>
<evidence type="ECO:0000256" key="2">
    <source>
        <dbReference type="ARBA" id="ARBA00022729"/>
    </source>
</evidence>
<keyword evidence="2" id="KW-0732">Signal</keyword>
<evidence type="ECO:0000256" key="1">
    <source>
        <dbReference type="ARBA" id="ARBA00010062"/>
    </source>
</evidence>
<gene>
    <name evidence="5" type="ORF">E6G98_01410</name>
    <name evidence="4" type="ORF">E6G99_05465</name>
</gene>
<comment type="caution">
    <text evidence="4">The sequence shown here is derived from an EMBL/GenBank/DDBJ whole genome shotgun (WGS) entry which is preliminary data.</text>
</comment>
<dbReference type="Gene3D" id="3.40.50.2300">
    <property type="match status" value="2"/>
</dbReference>
<accession>A0A537LIT1</accession>
<comment type="similarity">
    <text evidence="1">Belongs to the leucine-binding protein family.</text>
</comment>
<dbReference type="EMBL" id="VBAI01000011">
    <property type="protein sequence ID" value="TMJ13140.1"/>
    <property type="molecule type" value="Genomic_DNA"/>
</dbReference>
<dbReference type="PROSITE" id="PS51318">
    <property type="entry name" value="TAT"/>
    <property type="match status" value="1"/>
</dbReference>
<reference evidence="6 7" key="1">
    <citation type="journal article" date="2019" name="Nat. Microbiol.">
        <title>Mediterranean grassland soil C-N compound turnover is dependent on rainfall and depth, and is mediated by genomically divergent microorganisms.</title>
        <authorList>
            <person name="Diamond S."/>
            <person name="Andeer P.F."/>
            <person name="Li Z."/>
            <person name="Crits-Christoph A."/>
            <person name="Burstein D."/>
            <person name="Anantharaman K."/>
            <person name="Lane K.R."/>
            <person name="Thomas B.C."/>
            <person name="Pan C."/>
            <person name="Northen T.R."/>
            <person name="Banfield J.F."/>
        </authorList>
    </citation>
    <scope>NUCLEOTIDE SEQUENCE [LARGE SCALE GENOMIC DNA]</scope>
    <source>
        <strain evidence="5">NP_1</strain>
        <strain evidence="4">NP_2</strain>
    </source>
</reference>
<evidence type="ECO:0000313" key="5">
    <source>
        <dbReference type="EMBL" id="TMJ13140.1"/>
    </source>
</evidence>
<organism evidence="4 7">
    <name type="scientific">Candidatus Segetimicrobium genomatis</name>
    <dbReference type="NCBI Taxonomy" id="2569760"/>
    <lineage>
        <taxon>Bacteria</taxon>
        <taxon>Bacillati</taxon>
        <taxon>Candidatus Sysuimicrobiota</taxon>
        <taxon>Candidatus Sysuimicrobiia</taxon>
        <taxon>Candidatus Sysuimicrobiales</taxon>
        <taxon>Candidatus Segetimicrobiaceae</taxon>
        <taxon>Candidatus Segetimicrobium</taxon>
    </lineage>
</organism>
<evidence type="ECO:0000259" key="3">
    <source>
        <dbReference type="Pfam" id="PF13458"/>
    </source>
</evidence>
<evidence type="ECO:0000313" key="4">
    <source>
        <dbReference type="EMBL" id="TMJ07876.1"/>
    </source>
</evidence>
<protein>
    <submittedName>
        <fullName evidence="4">Branched-chain amino acid ABC transporter substrate-binding protein</fullName>
    </submittedName>
</protein>
<dbReference type="Pfam" id="PF13458">
    <property type="entry name" value="Peripla_BP_6"/>
    <property type="match status" value="1"/>
</dbReference>
<dbReference type="PANTHER" id="PTHR30483:SF37">
    <property type="entry name" value="ABC TRANSPORTER SUBSTRATE-BINDING PROTEIN"/>
    <property type="match status" value="1"/>
</dbReference>
<proteinExistence type="inferred from homology"/>
<dbReference type="SUPFAM" id="SSF53822">
    <property type="entry name" value="Periplasmic binding protein-like I"/>
    <property type="match status" value="1"/>
</dbReference>
<dbReference type="EMBL" id="VBAJ01000145">
    <property type="protein sequence ID" value="TMJ07876.1"/>
    <property type="molecule type" value="Genomic_DNA"/>
</dbReference>
<dbReference type="Proteomes" id="UP000315217">
    <property type="component" value="Unassembled WGS sequence"/>
</dbReference>
<dbReference type="AlphaFoldDB" id="A0A537LIT1"/>
<sequence length="426" mass="46911">MRMMNRRQFLKSAGAGLLAAGSLDRLARLASAQQETIPIGVVYPLTGSLARIGASIKNAIELATDIVNTPSDLDLPLARDAGLPRLRGARLRLVWADSKGDPATGRAEAERLIEGERVAAVIGSYQSAVTATASLAAEAKGIPFLNPESSSPRLTDRNFAWFFRTGPHDITFTKLFYDMMDDLKQRGRAISRVAILSEDTEFGATATGVEEGFAQRYGYNVVARELYTSPPASLDAELLRIRRVNPDVVFGQNYLVDAVLIIRSLKEMRWFPPAFVVHDAGWVVPDYLQTVGNDGNYIITRVSWALGMSGRKPLVARVNSLYRQRYGTDMDETNARSFTGLLALATAINQAGSTRAEAIRGALHDLRIPGRQLIMPWAGIEFDAHGQNKHAAGLMAQILNKEYKVVWPFDLAETDLVWPAPAWERR</sequence>
<dbReference type="InterPro" id="IPR028082">
    <property type="entry name" value="Peripla_BP_I"/>
</dbReference>
<dbReference type="PANTHER" id="PTHR30483">
    <property type="entry name" value="LEUCINE-SPECIFIC-BINDING PROTEIN"/>
    <property type="match status" value="1"/>
</dbReference>
<dbReference type="InterPro" id="IPR006311">
    <property type="entry name" value="TAT_signal"/>
</dbReference>
<name>A0A537LIT1_9BACT</name>
<evidence type="ECO:0000313" key="6">
    <source>
        <dbReference type="Proteomes" id="UP000315217"/>
    </source>
</evidence>
<evidence type="ECO:0000313" key="7">
    <source>
        <dbReference type="Proteomes" id="UP000318661"/>
    </source>
</evidence>
<dbReference type="Proteomes" id="UP000318661">
    <property type="component" value="Unassembled WGS sequence"/>
</dbReference>
<dbReference type="CDD" id="cd06340">
    <property type="entry name" value="PBP1_ABC_ligand_binding-like"/>
    <property type="match status" value="1"/>
</dbReference>
<dbReference type="InterPro" id="IPR051010">
    <property type="entry name" value="BCAA_transport"/>
</dbReference>